<evidence type="ECO:0000313" key="1">
    <source>
        <dbReference type="EMBL" id="OEJ26343.1"/>
    </source>
</evidence>
<dbReference type="Proteomes" id="UP000095759">
    <property type="component" value="Unassembled WGS sequence"/>
</dbReference>
<evidence type="ECO:0000313" key="2">
    <source>
        <dbReference type="Proteomes" id="UP000095759"/>
    </source>
</evidence>
<dbReference type="InterPro" id="IPR053737">
    <property type="entry name" value="Type_II_TA_Toxin"/>
</dbReference>
<dbReference type="EMBL" id="MEHJ01000001">
    <property type="protein sequence ID" value="OEJ26343.1"/>
    <property type="molecule type" value="Genomic_DNA"/>
</dbReference>
<dbReference type="Gene3D" id="1.20.120.1870">
    <property type="entry name" value="Fic/DOC protein, Fido domain"/>
    <property type="match status" value="1"/>
</dbReference>
<dbReference type="STRING" id="285458.BGM19_17510"/>
<dbReference type="RefSeq" id="WP_069928244.1">
    <property type="nucleotide sequence ID" value="NZ_MEHI01000001.1"/>
</dbReference>
<gene>
    <name evidence="1" type="ORF">AS594_19445</name>
</gene>
<organism evidence="1 2">
    <name type="scientific">Streptomyces agglomeratus</name>
    <dbReference type="NCBI Taxonomy" id="285458"/>
    <lineage>
        <taxon>Bacteria</taxon>
        <taxon>Bacillati</taxon>
        <taxon>Actinomycetota</taxon>
        <taxon>Actinomycetes</taxon>
        <taxon>Kitasatosporales</taxon>
        <taxon>Streptomycetaceae</taxon>
        <taxon>Streptomyces</taxon>
    </lineage>
</organism>
<dbReference type="OrthoDB" id="4214595at2"/>
<accession>A0A1E5P9W0</accession>
<name>A0A1E5P9W0_9ACTN</name>
<protein>
    <recommendedName>
        <fullName evidence="3">Fic family toxin-antitoxin system, toxin component</fullName>
    </recommendedName>
</protein>
<proteinExistence type="predicted"/>
<keyword evidence="2" id="KW-1185">Reference proteome</keyword>
<evidence type="ECO:0008006" key="3">
    <source>
        <dbReference type="Google" id="ProtNLM"/>
    </source>
</evidence>
<comment type="caution">
    <text evidence="1">The sequence shown here is derived from an EMBL/GenBank/DDBJ whole genome shotgun (WGS) entry which is preliminary data.</text>
</comment>
<reference evidence="1 2" key="1">
    <citation type="submission" date="2016-08" db="EMBL/GenBank/DDBJ databases">
        <title>Complete genome sequence of Streptomyces agglomeratus strain 6-3-2, a novel anti-MRSA actinomycete isolated from Wuli of Tebit, China.</title>
        <authorList>
            <person name="Chen X."/>
        </authorList>
    </citation>
    <scope>NUCLEOTIDE SEQUENCE [LARGE SCALE GENOMIC DNA]</scope>
    <source>
        <strain evidence="1 2">6-3-2</strain>
    </source>
</reference>
<dbReference type="AlphaFoldDB" id="A0A1E5P9W0"/>
<sequence>MTHHLDLSQLLWTAEQVPGDPQADDLGVLIAGSARTQARACNHEVYGSVPLKAAALMQTLALLAPLERSNKAFAFASARAFMKANGLRLQPPPDELRKVLASIAPGAAGVRALSEHLHRWAQR</sequence>